<keyword evidence="1" id="KW-0472">Membrane</keyword>
<dbReference type="EMBL" id="VMGK01000017">
    <property type="protein sequence ID" value="TSC92676.1"/>
    <property type="molecule type" value="Genomic_DNA"/>
</dbReference>
<sequence length="79" mass="8966">MQTEHIVNLHKSTEKLAQRKSCWYGFLYGIALGLGATIGVAVVSGVLFYILQQLRQLPFVNSEYINNIIELLQDNLDKK</sequence>
<evidence type="ECO:0000313" key="3">
    <source>
        <dbReference type="Proteomes" id="UP000315689"/>
    </source>
</evidence>
<organism evidence="2 3">
    <name type="scientific">Candidatus Berkelbacteria bacterium Licking1014_7</name>
    <dbReference type="NCBI Taxonomy" id="2017147"/>
    <lineage>
        <taxon>Bacteria</taxon>
        <taxon>Candidatus Berkelbacteria</taxon>
    </lineage>
</organism>
<keyword evidence="1" id="KW-1133">Transmembrane helix</keyword>
<evidence type="ECO:0000313" key="2">
    <source>
        <dbReference type="EMBL" id="TSC92676.1"/>
    </source>
</evidence>
<dbReference type="InterPro" id="IPR043723">
    <property type="entry name" value="DUF5665"/>
</dbReference>
<keyword evidence="1" id="KW-0812">Transmembrane</keyword>
<gene>
    <name evidence="2" type="ORF">CEN89_544</name>
</gene>
<comment type="caution">
    <text evidence="2">The sequence shown here is derived from an EMBL/GenBank/DDBJ whole genome shotgun (WGS) entry which is preliminary data.</text>
</comment>
<dbReference type="Pfam" id="PF18910">
    <property type="entry name" value="DUF5665"/>
    <property type="match status" value="1"/>
</dbReference>
<feature type="transmembrane region" description="Helical" evidence="1">
    <location>
        <begin position="26"/>
        <end position="51"/>
    </location>
</feature>
<proteinExistence type="predicted"/>
<evidence type="ECO:0000256" key="1">
    <source>
        <dbReference type="SAM" id="Phobius"/>
    </source>
</evidence>
<accession>A0A554LIH0</accession>
<reference evidence="2 3" key="1">
    <citation type="submission" date="2017-07" db="EMBL/GenBank/DDBJ databases">
        <title>Mechanisms for carbon and nitrogen cycling indicate functional differentiation within the Candidate Phyla Radiation.</title>
        <authorList>
            <person name="Danczak R.E."/>
            <person name="Johnston M.D."/>
            <person name="Kenah C."/>
            <person name="Slattery M."/>
            <person name="Wrighton K.C."/>
            <person name="Wilkins M.J."/>
        </authorList>
    </citation>
    <scope>NUCLEOTIDE SEQUENCE [LARGE SCALE GENOMIC DNA]</scope>
    <source>
        <strain evidence="2">Licking1014_7</strain>
    </source>
</reference>
<name>A0A554LIH0_9BACT</name>
<dbReference type="AlphaFoldDB" id="A0A554LIH0"/>
<dbReference type="Proteomes" id="UP000315689">
    <property type="component" value="Unassembled WGS sequence"/>
</dbReference>
<protein>
    <submittedName>
        <fullName evidence="2">Uncharacterized protein</fullName>
    </submittedName>
</protein>